<evidence type="ECO:0000256" key="5">
    <source>
        <dbReference type="PROSITE-ProRule" id="PRU00076"/>
    </source>
</evidence>
<dbReference type="SMART" id="SM00408">
    <property type="entry name" value="IGc2"/>
    <property type="match status" value="11"/>
</dbReference>
<protein>
    <submittedName>
        <fullName evidence="11">Basement membrane-specific heparan sulfate proteoglycan core protein</fullName>
    </submittedName>
</protein>
<dbReference type="CDD" id="cd00110">
    <property type="entry name" value="LamG"/>
    <property type="match status" value="3"/>
</dbReference>
<feature type="disulfide bond" evidence="5">
    <location>
        <begin position="1231"/>
        <end position="1240"/>
    </location>
</feature>
<keyword evidence="2" id="KW-0677">Repeat</keyword>
<feature type="domain" description="Ig-like" evidence="10">
    <location>
        <begin position="189"/>
        <end position="272"/>
    </location>
</feature>
<dbReference type="PROSITE" id="PS00022">
    <property type="entry name" value="EGF_1"/>
    <property type="match status" value="2"/>
</dbReference>
<feature type="domain" description="Laminin G" evidence="8">
    <location>
        <begin position="1526"/>
        <end position="1708"/>
    </location>
</feature>
<dbReference type="Pfam" id="PF00008">
    <property type="entry name" value="EGF"/>
    <property type="match status" value="2"/>
</dbReference>
<feature type="disulfide bond" evidence="5">
    <location>
        <begin position="1268"/>
        <end position="1277"/>
    </location>
</feature>
<feature type="domain" description="Ig-like" evidence="10">
    <location>
        <begin position="280"/>
        <end position="362"/>
    </location>
</feature>
<dbReference type="PANTHER" id="PTHR12231">
    <property type="entry name" value="CTX-RELATED TYPE I TRANSMEMBRANE PROTEIN"/>
    <property type="match status" value="1"/>
</dbReference>
<feature type="non-terminal residue" evidence="11">
    <location>
        <position position="1"/>
    </location>
</feature>
<evidence type="ECO:0000256" key="1">
    <source>
        <dbReference type="ARBA" id="ARBA00022729"/>
    </source>
</evidence>
<dbReference type="SUPFAM" id="SSF57196">
    <property type="entry name" value="EGF/Laminin"/>
    <property type="match status" value="1"/>
</dbReference>
<dbReference type="SMART" id="SM00406">
    <property type="entry name" value="IGv"/>
    <property type="match status" value="3"/>
</dbReference>
<dbReference type="InterPro" id="IPR003598">
    <property type="entry name" value="Ig_sub2"/>
</dbReference>
<dbReference type="SMART" id="SM00181">
    <property type="entry name" value="EGF"/>
    <property type="match status" value="3"/>
</dbReference>
<dbReference type="SUPFAM" id="SSF49899">
    <property type="entry name" value="Concanavalin A-like lectins/glucanases"/>
    <property type="match status" value="3"/>
</dbReference>
<dbReference type="PROSITE" id="PS50835">
    <property type="entry name" value="IG_LIKE"/>
    <property type="match status" value="11"/>
</dbReference>
<keyword evidence="5" id="KW-0245">EGF-like domain</keyword>
<feature type="domain" description="EGF-like" evidence="9">
    <location>
        <begin position="1243"/>
        <end position="1278"/>
    </location>
</feature>
<keyword evidence="4" id="KW-0393">Immunoglobulin domain</keyword>
<dbReference type="InterPro" id="IPR003599">
    <property type="entry name" value="Ig_sub"/>
</dbReference>
<dbReference type="PANTHER" id="PTHR12231:SF253">
    <property type="entry name" value="DPR-INTERACTING PROTEIN ETA, ISOFORM B-RELATED"/>
    <property type="match status" value="1"/>
</dbReference>
<keyword evidence="1" id="KW-0732">Signal</keyword>
<gene>
    <name evidence="11" type="primary">HSPG2_2</name>
    <name evidence="11" type="ORF">Bhyg_13521</name>
</gene>
<dbReference type="InterPro" id="IPR007110">
    <property type="entry name" value="Ig-like_dom"/>
</dbReference>
<dbReference type="Proteomes" id="UP001151699">
    <property type="component" value="Chromosome C"/>
</dbReference>
<dbReference type="Gene3D" id="2.60.40.10">
    <property type="entry name" value="Immunoglobulins"/>
    <property type="match status" value="11"/>
</dbReference>
<dbReference type="InterPro" id="IPR036179">
    <property type="entry name" value="Ig-like_dom_sf"/>
</dbReference>
<dbReference type="InterPro" id="IPR013783">
    <property type="entry name" value="Ig-like_fold"/>
</dbReference>
<evidence type="ECO:0000259" key="9">
    <source>
        <dbReference type="PROSITE" id="PS50026"/>
    </source>
</evidence>
<evidence type="ECO:0000256" key="7">
    <source>
        <dbReference type="SAM" id="MobiDB-lite"/>
    </source>
</evidence>
<dbReference type="InterPro" id="IPR013320">
    <property type="entry name" value="ConA-like_dom_sf"/>
</dbReference>
<evidence type="ECO:0000256" key="2">
    <source>
        <dbReference type="ARBA" id="ARBA00022737"/>
    </source>
</evidence>
<dbReference type="OrthoDB" id="7753453at2759"/>
<dbReference type="InterPro" id="IPR013106">
    <property type="entry name" value="Ig_V-set"/>
</dbReference>
<keyword evidence="12" id="KW-1185">Reference proteome</keyword>
<accession>A0A9Q0MN05</accession>
<feature type="domain" description="Ig-like" evidence="10">
    <location>
        <begin position="762"/>
        <end position="839"/>
    </location>
</feature>
<dbReference type="PROSITE" id="PS50025">
    <property type="entry name" value="LAM_G_DOMAIN"/>
    <property type="match status" value="3"/>
</dbReference>
<proteinExistence type="predicted"/>
<organism evidence="11 12">
    <name type="scientific">Pseudolycoriella hygida</name>
    <dbReference type="NCBI Taxonomy" id="35572"/>
    <lineage>
        <taxon>Eukaryota</taxon>
        <taxon>Metazoa</taxon>
        <taxon>Ecdysozoa</taxon>
        <taxon>Arthropoda</taxon>
        <taxon>Hexapoda</taxon>
        <taxon>Insecta</taxon>
        <taxon>Pterygota</taxon>
        <taxon>Neoptera</taxon>
        <taxon>Endopterygota</taxon>
        <taxon>Diptera</taxon>
        <taxon>Nematocera</taxon>
        <taxon>Sciaroidea</taxon>
        <taxon>Sciaridae</taxon>
        <taxon>Pseudolycoriella</taxon>
    </lineage>
</organism>
<feature type="domain" description="EGF-like" evidence="9">
    <location>
        <begin position="1489"/>
        <end position="1530"/>
    </location>
</feature>
<feature type="region of interest" description="Disordered" evidence="7">
    <location>
        <begin position="560"/>
        <end position="580"/>
    </location>
</feature>
<feature type="disulfide bond" evidence="6">
    <location>
        <begin position="1681"/>
        <end position="1708"/>
    </location>
</feature>
<dbReference type="PROSITE" id="PS50026">
    <property type="entry name" value="EGF_3"/>
    <property type="match status" value="3"/>
</dbReference>
<dbReference type="InterPro" id="IPR001791">
    <property type="entry name" value="Laminin_G"/>
</dbReference>
<feature type="disulfide bond" evidence="5">
    <location>
        <begin position="1247"/>
        <end position="1257"/>
    </location>
</feature>
<evidence type="ECO:0000256" key="3">
    <source>
        <dbReference type="ARBA" id="ARBA00023157"/>
    </source>
</evidence>
<dbReference type="Pfam" id="PF00054">
    <property type="entry name" value="Laminin_G_1"/>
    <property type="match status" value="1"/>
</dbReference>
<feature type="domain" description="Ig-like" evidence="10">
    <location>
        <begin position="943"/>
        <end position="1026"/>
    </location>
</feature>
<evidence type="ECO:0000256" key="4">
    <source>
        <dbReference type="ARBA" id="ARBA00023319"/>
    </source>
</evidence>
<evidence type="ECO:0000259" key="10">
    <source>
        <dbReference type="PROSITE" id="PS50835"/>
    </source>
</evidence>
<sequence length="1724" mass="192052">VIVSSPVLQIVDVGNTVRLSCTAFHIIKKIPITVRWLKKDGRRLPDRAYEEAGTLVIANVQYDDSGVYTCRANVGDEVAEEDVTVTVGNVPQKPQITLNPSYVEVEEGSSTEVQCQSTGTPPIQFSWDRLDGELSQDVSVNDGYLRFNDIRKSDEGEYRCSSRNYYGDDSKIINIYVRERIPPYPDPSPNVVEINPPQYTGRPGDEVRLSCSSQAGNRLDWSKSGQDRLPYNIHVTNGVLIIREATVEDSGRYICTSYSPYGSSSSQTADVSIGTRSEPPQIKRFEDVYNIIQGRDFSLECKASGSPYPTVKWDRVHEPLEPNMNVNGNILRIMNAQPSNRGVYTCTAESNGVIVEESAIIDVEPREAPLLELYPPEPQTIRVGEQTMLSCRTIAGIPTPSITWIRRDGRPLSQRIVEDYPGAITFREVTLEEEGEYECQAENIAGKVSATVALHVQQSPIITLEPNVTELTITEGDELKIECSAIGSPTPSVVWKEPLQISGFSGYSLSGAPQTASTTSYATIQKYDARRSDEGTYICTATNPAGTDEKYVNVRIDRKRGDTGYEPSYPRPSYPPREPIEEPERIEPYKVGVGDKTEMHCNIENHDKPTSWRRVDGRPLPRGSHLYGGILVIDVTTHDAAGYYECTVREQDSEIPVVRTEIVVIELPRITFSPSMPMTVRSGDNVEIYCNATGEQPIRVNWHSEDFRPLPYSINVRGNYLEFTHITPKDAGRYYCVAENVHGNVTKVAEVIVNRNEITDNPASQQGRVQEVVEGETVSLYCSSPNEDSTHEFNWRREYGVIPDSATFDRNNRLILNRITPDDIGRYICQMTSPDNIVTQNYVDVQLKPSQRLPFLKLEPSRSYLRPGDSINVDCSSSTGPYARISWERKNGLELPYNFKQQGNQLVITNAQTQDSGLYSCICYTDEGQQYTTEYELNIEAAPANKEMRPPKVEHADVGSTVVLRCNADRYPAKFYWSRQHGTFAPGQDVSSSELRLVDVQAKDAGTYICTTNSNGNIVEIPTTLVVTGAIPYFPQAPKSYIVYPKLEDAYMKFNFEITFKPERGNGLILYNGQKRGNGDYIALSLNNGFPEFRYDFGNDPIVIRADKPVKLGQWHTVKVNRIRKDGFMVVDDQHPVAFPTRTRLGLELIENLYLGGVANFNDIVQSAVETKEGFVGCISQLVLKDRKIELNQDSLYSEGTTSCEPCADDPCQNDGVCLESQTETGYTCVCQTGFTGKTCGYEGASCSPGICGVGRCEDTEFGISCFCPMNKTGDRCQYIEHLDESNLSFKDGSYVSYKPPKSSKLHIKFQIRPDNTEDGVILYVAESERANGDFAAVLINDKHYEFRFNTGARLRPVIIRSAEPVVPNQWTEITVGRRHGDGYLQIGDKPQVIGKTIGPATRSMYLKTNLYIGGYDKRLLLNKGIEVSRGFDGCISGLETSTQKYDMIRDIIDAANVQNCGETNVIDDTVKEPFACRPGYTGTNCDEIQDVCVAKDPCENDGICRPKGQDFQCDCPVGYTDSSISLSCHMKGNGYIELNRTSVVEGPTQKEILIALLFSTTHPNGLLFWYGQNKQESYNGQDFVALAVVDGYLEYSFRLNSEEAMIKNIQTRVDEGGRHIAIIKRTGNQASLELDGLTSYGESRPTDKKESYLPGHLFLGGAPDLNNFTGNRYTQGFQGCIHVVEGYEDKGIDLGRNIVSGLNVDQCPEDEEDVDLGPEPPVV</sequence>
<evidence type="ECO:0000259" key="8">
    <source>
        <dbReference type="PROSITE" id="PS50025"/>
    </source>
</evidence>
<dbReference type="Pfam" id="PF02210">
    <property type="entry name" value="Laminin_G_2"/>
    <property type="match status" value="2"/>
</dbReference>
<comment type="caution">
    <text evidence="11">The sequence shown here is derived from an EMBL/GenBank/DDBJ whole genome shotgun (WGS) entry which is preliminary data.</text>
</comment>
<comment type="caution">
    <text evidence="5">Lacks conserved residue(s) required for the propagation of feature annotation.</text>
</comment>
<dbReference type="EMBL" id="WJQU01000004">
    <property type="protein sequence ID" value="KAJ6634940.1"/>
    <property type="molecule type" value="Genomic_DNA"/>
</dbReference>
<feature type="domain" description="Ig-like" evidence="10">
    <location>
        <begin position="575"/>
        <end position="656"/>
    </location>
</feature>
<evidence type="ECO:0000256" key="6">
    <source>
        <dbReference type="PROSITE-ProRule" id="PRU00122"/>
    </source>
</evidence>
<feature type="domain" description="Ig-like" evidence="10">
    <location>
        <begin position="460"/>
        <end position="553"/>
    </location>
</feature>
<dbReference type="CDD" id="cd00054">
    <property type="entry name" value="EGF_CA"/>
    <property type="match status" value="1"/>
</dbReference>
<dbReference type="SUPFAM" id="SSF48726">
    <property type="entry name" value="Immunoglobulin"/>
    <property type="match status" value="11"/>
</dbReference>
<feature type="domain" description="Laminin G" evidence="8">
    <location>
        <begin position="1031"/>
        <end position="1207"/>
    </location>
</feature>
<dbReference type="Pfam" id="PF07679">
    <property type="entry name" value="I-set"/>
    <property type="match status" value="1"/>
</dbReference>
<name>A0A9Q0MN05_9DIPT</name>
<dbReference type="PROSITE" id="PS01186">
    <property type="entry name" value="EGF_2"/>
    <property type="match status" value="2"/>
</dbReference>
<feature type="domain" description="Ig-like" evidence="10">
    <location>
        <begin position="369"/>
        <end position="453"/>
    </location>
</feature>
<feature type="domain" description="Ig-like" evidence="10">
    <location>
        <begin position="1"/>
        <end position="86"/>
    </location>
</feature>
<dbReference type="CDD" id="cd00053">
    <property type="entry name" value="EGF"/>
    <property type="match status" value="1"/>
</dbReference>
<feature type="domain" description="Laminin G" evidence="8">
    <location>
        <begin position="1285"/>
        <end position="1461"/>
    </location>
</feature>
<dbReference type="Pfam" id="PF13895">
    <property type="entry name" value="Ig_2"/>
    <property type="match status" value="1"/>
</dbReference>
<dbReference type="Gene3D" id="2.10.25.10">
    <property type="entry name" value="Laminin"/>
    <property type="match status" value="2"/>
</dbReference>
<keyword evidence="3 5" id="KW-1015">Disulfide bond</keyword>
<evidence type="ECO:0000313" key="11">
    <source>
        <dbReference type="EMBL" id="KAJ6634940.1"/>
    </source>
</evidence>
<dbReference type="SMART" id="SM00282">
    <property type="entry name" value="LamG"/>
    <property type="match status" value="3"/>
</dbReference>
<dbReference type="InterPro" id="IPR013098">
    <property type="entry name" value="Ig_I-set"/>
</dbReference>
<feature type="domain" description="Ig-like" evidence="10">
    <location>
        <begin position="94"/>
        <end position="174"/>
    </location>
</feature>
<dbReference type="Pfam" id="PF13927">
    <property type="entry name" value="Ig_3"/>
    <property type="match status" value="8"/>
</dbReference>
<reference evidence="11" key="1">
    <citation type="submission" date="2022-07" db="EMBL/GenBank/DDBJ databases">
        <authorList>
            <person name="Trinca V."/>
            <person name="Uliana J.V.C."/>
            <person name="Torres T.T."/>
            <person name="Ward R.J."/>
            <person name="Monesi N."/>
        </authorList>
    </citation>
    <scope>NUCLEOTIDE SEQUENCE</scope>
    <source>
        <strain evidence="11">HSMRA1968</strain>
        <tissue evidence="11">Whole embryos</tissue>
    </source>
</reference>
<dbReference type="InterPro" id="IPR000742">
    <property type="entry name" value="EGF"/>
</dbReference>
<feature type="domain" description="EGF-like" evidence="9">
    <location>
        <begin position="1205"/>
        <end position="1241"/>
    </location>
</feature>
<evidence type="ECO:0000313" key="12">
    <source>
        <dbReference type="Proteomes" id="UP001151699"/>
    </source>
</evidence>
<feature type="domain" description="Ig-like" evidence="10">
    <location>
        <begin position="668"/>
        <end position="754"/>
    </location>
</feature>
<dbReference type="Gene3D" id="2.60.120.200">
    <property type="match status" value="3"/>
</dbReference>
<dbReference type="GO" id="GO:0043005">
    <property type="term" value="C:neuron projection"/>
    <property type="evidence" value="ECO:0007669"/>
    <property type="project" value="TreeGrafter"/>
</dbReference>
<dbReference type="SMART" id="SM00409">
    <property type="entry name" value="IG"/>
    <property type="match status" value="11"/>
</dbReference>
<dbReference type="InterPro" id="IPR051170">
    <property type="entry name" value="Neural/epithelial_adhesion"/>
</dbReference>
<feature type="domain" description="Ig-like" evidence="10">
    <location>
        <begin position="854"/>
        <end position="938"/>
    </location>
</feature>
<feature type="disulfide bond" evidence="5">
    <location>
        <begin position="1212"/>
        <end position="1229"/>
    </location>
</feature>